<feature type="transmembrane region" description="Helical" evidence="1">
    <location>
        <begin position="579"/>
        <end position="599"/>
    </location>
</feature>
<feature type="transmembrane region" description="Helical" evidence="1">
    <location>
        <begin position="234"/>
        <end position="257"/>
    </location>
</feature>
<sequence length="789" mass="91417">MPDFSLIFIWWLTIFLVGTVLLPLTFLIFKNFADRGYIFSKVLGILLSTYLIWLLGSLHLLPFYKMSLVLVLMALAIINLYIFGKNKDAFFRLPWKWIVIEEIFFFASICLWSFVRGNEPSIRGLEKFMDWGFVNSILRTTYFPPLDMWLTKSPEYAGGHFINYYYFGHYINAFLTKLSGLDSAVTYNLMMNTLYAFTFCLSFSLGLNLYYLFLVLQKHLAKAGEVVRVNSLKLFIVGSLAAFIVALGGNLHTIYVFTSGYPNETPKPFWQLSFGFYPERYWYPNATRFIANTIHEFPIYSFVVADLHGHVSDIPFVLLIIALLLNLIAAPTYKTKEEESDNPSILSKIAQDIRQHTYIPFPYLVLLGILIAVMYMTNAWDGLIYLVLTGLTFLYLNYKNSENGSLFAILYKTGSACLFLLFFFLLANFPFMISFRPFVSGIGVLCAPAFLLEKKIGPFLFETGKCQKSPLWMMALLWGFFYYSVLGYLIFVISHKFKRFIREESDKTRIKKGTKLGIFVLYFKIRLSRLFPFLDLLSPIDVFVLIMIFVSTLLLIFPEFFYIKDIYPAHYRANTMFKLGYQAFMMLGLSSAFIIFRLREYAAKYVLDFTYSIYNTLFIFLFTLIAIYPYFAVSSYYGRLQQYKGQDGTVWMHEQFADDYRAIIWLRKNISNQPVIAEAVGESYTDYARVSAYSGLPTIVGWPVHEWLWRGSYDEAGKRIPEVETLYQTLDLDAARKIIDKYQVEYIFVGSLEREKYPQLEADKFNLLGQVVFVSGSTKIYKISPQAGG</sequence>
<protein>
    <recommendedName>
        <fullName evidence="4">Chlor_Arch_YYY domain-containing protein</fullName>
    </recommendedName>
</protein>
<feature type="transmembrane region" description="Helical" evidence="1">
    <location>
        <begin position="36"/>
        <end position="56"/>
    </location>
</feature>
<dbReference type="Pfam" id="PF10060">
    <property type="entry name" value="DUF2298"/>
    <property type="match status" value="1"/>
</dbReference>
<keyword evidence="1" id="KW-0472">Membrane</keyword>
<feature type="transmembrane region" description="Helical" evidence="1">
    <location>
        <begin position="95"/>
        <end position="115"/>
    </location>
</feature>
<evidence type="ECO:0000313" key="3">
    <source>
        <dbReference type="Proteomes" id="UP000176228"/>
    </source>
</evidence>
<feature type="transmembrane region" description="Helical" evidence="1">
    <location>
        <begin position="358"/>
        <end position="376"/>
    </location>
</feature>
<feature type="transmembrane region" description="Helical" evidence="1">
    <location>
        <begin position="516"/>
        <end position="534"/>
    </location>
</feature>
<comment type="caution">
    <text evidence="2">The sequence shown here is derived from an EMBL/GenBank/DDBJ whole genome shotgun (WGS) entry which is preliminary data.</text>
</comment>
<feature type="transmembrane region" description="Helical" evidence="1">
    <location>
        <begin position="418"/>
        <end position="451"/>
    </location>
</feature>
<dbReference type="InterPro" id="IPR018746">
    <property type="entry name" value="DUF2298"/>
</dbReference>
<feature type="transmembrane region" description="Helical" evidence="1">
    <location>
        <begin position="62"/>
        <end position="83"/>
    </location>
</feature>
<name>A0A1F6BHB5_9BACT</name>
<feature type="transmembrane region" description="Helical" evidence="1">
    <location>
        <begin position="6"/>
        <end position="29"/>
    </location>
</feature>
<dbReference type="EMBL" id="MFJU01000017">
    <property type="protein sequence ID" value="OGG36300.1"/>
    <property type="molecule type" value="Genomic_DNA"/>
</dbReference>
<dbReference type="PANTHER" id="PTHR10790:SF51">
    <property type="entry name" value="TETRATRICOPEPTIDE REPEAT PROTEIN"/>
    <property type="match status" value="1"/>
</dbReference>
<accession>A0A1F6BHB5</accession>
<keyword evidence="1" id="KW-0812">Transmembrane</keyword>
<proteinExistence type="predicted"/>
<feature type="transmembrane region" description="Helical" evidence="1">
    <location>
        <begin position="194"/>
        <end position="213"/>
    </location>
</feature>
<feature type="transmembrane region" description="Helical" evidence="1">
    <location>
        <begin position="540"/>
        <end position="558"/>
    </location>
</feature>
<evidence type="ECO:0000256" key="1">
    <source>
        <dbReference type="SAM" id="Phobius"/>
    </source>
</evidence>
<dbReference type="AlphaFoldDB" id="A0A1F6BHB5"/>
<feature type="transmembrane region" description="Helical" evidence="1">
    <location>
        <begin position="471"/>
        <end position="495"/>
    </location>
</feature>
<dbReference type="NCBIfam" id="TIGR03662">
    <property type="entry name" value="Chlor_Arch_YYY"/>
    <property type="match status" value="1"/>
</dbReference>
<evidence type="ECO:0000313" key="2">
    <source>
        <dbReference type="EMBL" id="OGG36300.1"/>
    </source>
</evidence>
<dbReference type="STRING" id="1798391.A2968_07120"/>
<feature type="transmembrane region" description="Helical" evidence="1">
    <location>
        <begin position="611"/>
        <end position="631"/>
    </location>
</feature>
<feature type="transmembrane region" description="Helical" evidence="1">
    <location>
        <begin position="314"/>
        <end position="333"/>
    </location>
</feature>
<organism evidence="2 3">
    <name type="scientific">Candidatus Gottesmanbacteria bacterium RIFCSPLOWO2_01_FULL_42_22</name>
    <dbReference type="NCBI Taxonomy" id="1798391"/>
    <lineage>
        <taxon>Bacteria</taxon>
        <taxon>Candidatus Gottesmaniibacteriota</taxon>
    </lineage>
</organism>
<evidence type="ECO:0008006" key="4">
    <source>
        <dbReference type="Google" id="ProtNLM"/>
    </source>
</evidence>
<reference evidence="2 3" key="1">
    <citation type="journal article" date="2016" name="Nat. Commun.">
        <title>Thousands of microbial genomes shed light on interconnected biogeochemical processes in an aquifer system.</title>
        <authorList>
            <person name="Anantharaman K."/>
            <person name="Brown C.T."/>
            <person name="Hug L.A."/>
            <person name="Sharon I."/>
            <person name="Castelle C.J."/>
            <person name="Probst A.J."/>
            <person name="Thomas B.C."/>
            <person name="Singh A."/>
            <person name="Wilkins M.J."/>
            <person name="Karaoz U."/>
            <person name="Brodie E.L."/>
            <person name="Williams K.H."/>
            <person name="Hubbard S.S."/>
            <person name="Banfield J.F."/>
        </authorList>
    </citation>
    <scope>NUCLEOTIDE SEQUENCE [LARGE SCALE GENOMIC DNA]</scope>
</reference>
<keyword evidence="1" id="KW-1133">Transmembrane helix</keyword>
<dbReference type="Proteomes" id="UP000176228">
    <property type="component" value="Unassembled WGS sequence"/>
</dbReference>
<gene>
    <name evidence="2" type="ORF">A2968_07120</name>
</gene>
<dbReference type="PANTHER" id="PTHR10790">
    <property type="entry name" value="TPR-DOMAIN CONTAINING PROTEIN"/>
    <property type="match status" value="1"/>
</dbReference>